<reference evidence="1" key="1">
    <citation type="journal article" date="2015" name="Nature">
        <title>Complex archaea that bridge the gap between prokaryotes and eukaryotes.</title>
        <authorList>
            <person name="Spang A."/>
            <person name="Saw J.H."/>
            <person name="Jorgensen S.L."/>
            <person name="Zaremba-Niedzwiedzka K."/>
            <person name="Martijn J."/>
            <person name="Lind A.E."/>
            <person name="van Eijk R."/>
            <person name="Schleper C."/>
            <person name="Guy L."/>
            <person name="Ettema T.J."/>
        </authorList>
    </citation>
    <scope>NUCLEOTIDE SEQUENCE</scope>
</reference>
<proteinExistence type="predicted"/>
<dbReference type="AlphaFoldDB" id="A0A0F9KT42"/>
<name>A0A0F9KT42_9ZZZZ</name>
<gene>
    <name evidence="1" type="ORF">LCGC14_1294830</name>
</gene>
<dbReference type="EMBL" id="LAZR01007501">
    <property type="protein sequence ID" value="KKM84868.1"/>
    <property type="molecule type" value="Genomic_DNA"/>
</dbReference>
<evidence type="ECO:0000313" key="1">
    <source>
        <dbReference type="EMBL" id="KKM84868.1"/>
    </source>
</evidence>
<sequence length="66" mass="7008">MGIKEFRLENLNNLKIETQGIPHNAGITVEKAKEILSDGSIGGRHLTSAQKGFFGSRAGGASIKRG</sequence>
<protein>
    <submittedName>
        <fullName evidence="1">Uncharacterized protein</fullName>
    </submittedName>
</protein>
<organism evidence="1">
    <name type="scientific">marine sediment metagenome</name>
    <dbReference type="NCBI Taxonomy" id="412755"/>
    <lineage>
        <taxon>unclassified sequences</taxon>
        <taxon>metagenomes</taxon>
        <taxon>ecological metagenomes</taxon>
    </lineage>
</organism>
<accession>A0A0F9KT42</accession>
<comment type="caution">
    <text evidence="1">The sequence shown here is derived from an EMBL/GenBank/DDBJ whole genome shotgun (WGS) entry which is preliminary data.</text>
</comment>